<evidence type="ECO:0000313" key="3">
    <source>
        <dbReference type="Proteomes" id="UP000596661"/>
    </source>
</evidence>
<sequence length="135" mass="16235">MGKKWKDEEENQRIVKETTMVPNRTNEVIITVFIEKPWPWPHKRAGAKSKMIFPPNQQKTKTRSFDRRAQLLAYAQQLRKSDSEQLQRPKNGSKPKYKMNVRVGLQRIRTRKQYQRLVPEVDISWKSQRNFERVL</sequence>
<evidence type="ECO:0000256" key="1">
    <source>
        <dbReference type="SAM" id="MobiDB-lite"/>
    </source>
</evidence>
<keyword evidence="3" id="KW-1185">Reference proteome</keyword>
<proteinExistence type="predicted"/>
<feature type="region of interest" description="Disordered" evidence="1">
    <location>
        <begin position="78"/>
        <end position="102"/>
    </location>
</feature>
<organism evidence="2 3">
    <name type="scientific">Cannabis sativa</name>
    <name type="common">Hemp</name>
    <name type="synonym">Marijuana</name>
    <dbReference type="NCBI Taxonomy" id="3483"/>
    <lineage>
        <taxon>Eukaryota</taxon>
        <taxon>Viridiplantae</taxon>
        <taxon>Streptophyta</taxon>
        <taxon>Embryophyta</taxon>
        <taxon>Tracheophyta</taxon>
        <taxon>Spermatophyta</taxon>
        <taxon>Magnoliopsida</taxon>
        <taxon>eudicotyledons</taxon>
        <taxon>Gunneridae</taxon>
        <taxon>Pentapetalae</taxon>
        <taxon>rosids</taxon>
        <taxon>fabids</taxon>
        <taxon>Rosales</taxon>
        <taxon>Cannabaceae</taxon>
        <taxon>Cannabis</taxon>
    </lineage>
</organism>
<dbReference type="EnsemblPlants" id="evm.model.01.2455">
    <property type="protein sequence ID" value="cds.evm.model.01.2455"/>
    <property type="gene ID" value="evm.TU.01.2455"/>
</dbReference>
<dbReference type="Proteomes" id="UP000596661">
    <property type="component" value="Chromosome 1"/>
</dbReference>
<dbReference type="AlphaFoldDB" id="A0A803NL80"/>
<dbReference type="Gramene" id="evm.model.01.2455">
    <property type="protein sequence ID" value="cds.evm.model.01.2455"/>
    <property type="gene ID" value="evm.TU.01.2455"/>
</dbReference>
<feature type="region of interest" description="Disordered" evidence="1">
    <location>
        <begin position="45"/>
        <end position="64"/>
    </location>
</feature>
<dbReference type="EMBL" id="UZAU01000073">
    <property type="status" value="NOT_ANNOTATED_CDS"/>
    <property type="molecule type" value="Genomic_DNA"/>
</dbReference>
<reference evidence="2" key="1">
    <citation type="submission" date="2018-11" db="EMBL/GenBank/DDBJ databases">
        <authorList>
            <person name="Grassa J C."/>
        </authorList>
    </citation>
    <scope>NUCLEOTIDE SEQUENCE [LARGE SCALE GENOMIC DNA]</scope>
</reference>
<name>A0A803NL80_CANSA</name>
<evidence type="ECO:0000313" key="2">
    <source>
        <dbReference type="EnsemblPlants" id="cds.evm.model.01.2455"/>
    </source>
</evidence>
<protein>
    <submittedName>
        <fullName evidence="2">Uncharacterized protein</fullName>
    </submittedName>
</protein>
<accession>A0A803NL80</accession>
<reference evidence="2" key="2">
    <citation type="submission" date="2021-03" db="UniProtKB">
        <authorList>
            <consortium name="EnsemblPlants"/>
        </authorList>
    </citation>
    <scope>IDENTIFICATION</scope>
</reference>